<proteinExistence type="predicted"/>
<gene>
    <name evidence="1" type="ORF">Ao3042_06927</name>
</gene>
<sequence length="142" mass="15762">MPGGDGPVFSMWARKTDVAQRLSSRLYIFQHATSLGNVESLMKWHAMTNEGRDPKVLLVSCGVEDVDDDMKADVLQGLESINLRFSVIFPGDLFSLENNRGALCTLSNGLLRLRQLQHNSAVSFAEHSSSHSRIIANAVYHF</sequence>
<organism evidence="1 2">
    <name type="scientific">Aspergillus oryzae (strain 3.042)</name>
    <name type="common">Yellow koji mold</name>
    <dbReference type="NCBI Taxonomy" id="1160506"/>
    <lineage>
        <taxon>Eukaryota</taxon>
        <taxon>Fungi</taxon>
        <taxon>Dikarya</taxon>
        <taxon>Ascomycota</taxon>
        <taxon>Pezizomycotina</taxon>
        <taxon>Eurotiomycetes</taxon>
        <taxon>Eurotiomycetidae</taxon>
        <taxon>Eurotiales</taxon>
        <taxon>Aspergillaceae</taxon>
        <taxon>Aspergillus</taxon>
        <taxon>Aspergillus subgen. Circumdati</taxon>
    </lineage>
</organism>
<dbReference type="HOGENOM" id="CLU_1815393_0_0_1"/>
<protein>
    <submittedName>
        <fullName evidence="1">Uncharacterized protein</fullName>
    </submittedName>
</protein>
<comment type="caution">
    <text evidence="1">The sequence shown here is derived from an EMBL/GenBank/DDBJ whole genome shotgun (WGS) entry which is preliminary data.</text>
</comment>
<dbReference type="Proteomes" id="UP000002812">
    <property type="component" value="Unassembled WGS sequence"/>
</dbReference>
<accession>I7ZXM5</accession>
<dbReference type="InterPro" id="IPR015424">
    <property type="entry name" value="PyrdxlP-dep_Trfase"/>
</dbReference>
<dbReference type="Gene3D" id="3.90.1150.10">
    <property type="entry name" value="Aspartate Aminotransferase, domain 1"/>
    <property type="match status" value="1"/>
</dbReference>
<dbReference type="AlphaFoldDB" id="I7ZXM5"/>
<evidence type="ECO:0000313" key="1">
    <source>
        <dbReference type="EMBL" id="EIT76937.1"/>
    </source>
</evidence>
<dbReference type="InterPro" id="IPR015422">
    <property type="entry name" value="PyrdxlP-dep_Trfase_small"/>
</dbReference>
<name>I7ZXM5_ASPO3</name>
<reference evidence="1 2" key="1">
    <citation type="journal article" date="2012" name="Eukaryot. Cell">
        <title>Draft genome sequence of Aspergillus oryzae strain 3.042.</title>
        <authorList>
            <person name="Zhao G."/>
            <person name="Yao Y."/>
            <person name="Qi W."/>
            <person name="Wang C."/>
            <person name="Hou L."/>
            <person name="Zeng B."/>
            <person name="Cao X."/>
        </authorList>
    </citation>
    <scope>NUCLEOTIDE SEQUENCE [LARGE SCALE GENOMIC DNA]</scope>
    <source>
        <strain evidence="1 2">3.042</strain>
    </source>
</reference>
<dbReference type="OrthoDB" id="3512640at2759"/>
<reference evidence="2" key="2">
    <citation type="submission" date="2012-06" db="EMBL/GenBank/DDBJ databases">
        <title>Comparative genomic analyses of Aspergillus oryzae 3.042 and A. oryzae RIB40 for soy-sauce fermentation.</title>
        <authorList>
            <person name="Zhao G."/>
            <person name="Hou L."/>
            <person name="Wang C."/>
            <person name="Cao X."/>
        </authorList>
    </citation>
    <scope>NUCLEOTIDE SEQUENCE [LARGE SCALE GENOMIC DNA]</scope>
    <source>
        <strain evidence="2">3.042</strain>
    </source>
</reference>
<dbReference type="EMBL" id="AKHY01000155">
    <property type="protein sequence ID" value="EIT76937.1"/>
    <property type="molecule type" value="Genomic_DNA"/>
</dbReference>
<dbReference type="SUPFAM" id="SSF53383">
    <property type="entry name" value="PLP-dependent transferases"/>
    <property type="match status" value="1"/>
</dbReference>
<evidence type="ECO:0000313" key="2">
    <source>
        <dbReference type="Proteomes" id="UP000002812"/>
    </source>
</evidence>